<dbReference type="PANTHER" id="PTHR15462:SF8">
    <property type="entry name" value="SERINE PROTEASE"/>
    <property type="match status" value="1"/>
</dbReference>
<dbReference type="InterPro" id="IPR009003">
    <property type="entry name" value="Peptidase_S1_PA"/>
</dbReference>
<evidence type="ECO:0000313" key="4">
    <source>
        <dbReference type="EMBL" id="GAA2735895.1"/>
    </source>
</evidence>
<evidence type="ECO:0000256" key="2">
    <source>
        <dbReference type="SAM" id="MobiDB-lite"/>
    </source>
</evidence>
<proteinExistence type="predicted"/>
<comment type="caution">
    <text evidence="4">The sequence shown here is derived from an EMBL/GenBank/DDBJ whole genome shotgun (WGS) entry which is preliminary data.</text>
</comment>
<evidence type="ECO:0000256" key="1">
    <source>
        <dbReference type="ARBA" id="ARBA00022729"/>
    </source>
</evidence>
<dbReference type="Pfam" id="PF13365">
    <property type="entry name" value="Trypsin_2"/>
    <property type="match status" value="1"/>
</dbReference>
<gene>
    <name evidence="4" type="ORF">GCM10010439_61860</name>
</gene>
<keyword evidence="1 3" id="KW-0732">Signal</keyword>
<feature type="compositionally biased region" description="Basic and acidic residues" evidence="2">
    <location>
        <begin position="47"/>
        <end position="70"/>
    </location>
</feature>
<feature type="region of interest" description="Disordered" evidence="2">
    <location>
        <begin position="25"/>
        <end position="76"/>
    </location>
</feature>
<dbReference type="SUPFAM" id="SSF50494">
    <property type="entry name" value="Trypsin-like serine proteases"/>
    <property type="match status" value="1"/>
</dbReference>
<organism evidence="4 5">
    <name type="scientific">Actinocorallia aurantiaca</name>
    <dbReference type="NCBI Taxonomy" id="46204"/>
    <lineage>
        <taxon>Bacteria</taxon>
        <taxon>Bacillati</taxon>
        <taxon>Actinomycetota</taxon>
        <taxon>Actinomycetes</taxon>
        <taxon>Streptosporangiales</taxon>
        <taxon>Thermomonosporaceae</taxon>
        <taxon>Actinocorallia</taxon>
    </lineage>
</organism>
<name>A0ABP6H2X2_9ACTN</name>
<accession>A0ABP6H2X2</accession>
<protein>
    <recommendedName>
        <fullName evidence="6">V8-like Glu-specific endopeptidase</fullName>
    </recommendedName>
</protein>
<feature type="chain" id="PRO_5046020941" description="V8-like Glu-specific endopeptidase" evidence="3">
    <location>
        <begin position="27"/>
        <end position="336"/>
    </location>
</feature>
<dbReference type="PROSITE" id="PS00134">
    <property type="entry name" value="TRYPSIN_HIS"/>
    <property type="match status" value="1"/>
</dbReference>
<evidence type="ECO:0000256" key="3">
    <source>
        <dbReference type="SAM" id="SignalP"/>
    </source>
</evidence>
<sequence>MRTATRLTTLPASLLLAAGLSSPARAAAPAPSPVAETLEAPGGWTAERMRRAEANPRDMPERTARAEAAKPKPKQVPAITKAVVAKGHRKAPLKQIGRLYITGEDGRVATCTGTVVNSAYPERGRGNGSVLLTAAHCLQDPADGWNARSLVFAPDLDRTATPHGLWSGYRTLMWSPWAENADPSFDYAFVALFKRSSGTIQQTTNGQSMRFGMKKPKTWLRLYGYAVQHYPRNQNYPDEGTVLRMCKGRTSTATLGGDRFSTLKCDMSHGASGGPLIADLKKSGYGRIVGVTSFRKQGAARLYSPILDKWAKDLFFRIRTVRVPVQEAPQDVVRAP</sequence>
<dbReference type="InterPro" id="IPR043504">
    <property type="entry name" value="Peptidase_S1_PA_chymotrypsin"/>
</dbReference>
<keyword evidence="5" id="KW-1185">Reference proteome</keyword>
<dbReference type="InterPro" id="IPR018114">
    <property type="entry name" value="TRYPSIN_HIS"/>
</dbReference>
<evidence type="ECO:0000313" key="5">
    <source>
        <dbReference type="Proteomes" id="UP001501842"/>
    </source>
</evidence>
<evidence type="ECO:0008006" key="6">
    <source>
        <dbReference type="Google" id="ProtNLM"/>
    </source>
</evidence>
<reference evidence="5" key="1">
    <citation type="journal article" date="2019" name="Int. J. Syst. Evol. Microbiol.">
        <title>The Global Catalogue of Microorganisms (GCM) 10K type strain sequencing project: providing services to taxonomists for standard genome sequencing and annotation.</title>
        <authorList>
            <consortium name="The Broad Institute Genomics Platform"/>
            <consortium name="The Broad Institute Genome Sequencing Center for Infectious Disease"/>
            <person name="Wu L."/>
            <person name="Ma J."/>
        </authorList>
    </citation>
    <scope>NUCLEOTIDE SEQUENCE [LARGE SCALE GENOMIC DNA]</scope>
    <source>
        <strain evidence="5">JCM 8201</strain>
    </source>
</reference>
<dbReference type="Gene3D" id="2.40.10.10">
    <property type="entry name" value="Trypsin-like serine proteases"/>
    <property type="match status" value="2"/>
</dbReference>
<dbReference type="EMBL" id="BAAATZ010000030">
    <property type="protein sequence ID" value="GAA2735895.1"/>
    <property type="molecule type" value="Genomic_DNA"/>
</dbReference>
<dbReference type="InterPro" id="IPR050966">
    <property type="entry name" value="Glutamyl_endopeptidase"/>
</dbReference>
<dbReference type="PANTHER" id="PTHR15462">
    <property type="entry name" value="SERINE PROTEASE"/>
    <property type="match status" value="1"/>
</dbReference>
<dbReference type="Proteomes" id="UP001501842">
    <property type="component" value="Unassembled WGS sequence"/>
</dbReference>
<feature type="signal peptide" evidence="3">
    <location>
        <begin position="1"/>
        <end position="26"/>
    </location>
</feature>